<proteinExistence type="predicted"/>
<dbReference type="AlphaFoldDB" id="A0A8T3BRK8"/>
<comment type="caution">
    <text evidence="1">The sequence shown here is derived from an EMBL/GenBank/DDBJ whole genome shotgun (WGS) entry which is preliminary data.</text>
</comment>
<dbReference type="EMBL" id="JAGYWB010000006">
    <property type="protein sequence ID" value="KAI0519788.1"/>
    <property type="molecule type" value="Genomic_DNA"/>
</dbReference>
<dbReference type="Proteomes" id="UP000829196">
    <property type="component" value="Unassembled WGS sequence"/>
</dbReference>
<accession>A0A8T3BRK8</accession>
<organism evidence="1 2">
    <name type="scientific">Dendrobium nobile</name>
    <name type="common">Orchid</name>
    <dbReference type="NCBI Taxonomy" id="94219"/>
    <lineage>
        <taxon>Eukaryota</taxon>
        <taxon>Viridiplantae</taxon>
        <taxon>Streptophyta</taxon>
        <taxon>Embryophyta</taxon>
        <taxon>Tracheophyta</taxon>
        <taxon>Spermatophyta</taxon>
        <taxon>Magnoliopsida</taxon>
        <taxon>Liliopsida</taxon>
        <taxon>Asparagales</taxon>
        <taxon>Orchidaceae</taxon>
        <taxon>Epidendroideae</taxon>
        <taxon>Malaxideae</taxon>
        <taxon>Dendrobiinae</taxon>
        <taxon>Dendrobium</taxon>
    </lineage>
</organism>
<evidence type="ECO:0000313" key="2">
    <source>
        <dbReference type="Proteomes" id="UP000829196"/>
    </source>
</evidence>
<name>A0A8T3BRK8_DENNO</name>
<reference evidence="1" key="1">
    <citation type="journal article" date="2022" name="Front. Genet.">
        <title>Chromosome-Scale Assembly of the Dendrobium nobile Genome Provides Insights Into the Molecular Mechanism of the Biosynthesis of the Medicinal Active Ingredient of Dendrobium.</title>
        <authorList>
            <person name="Xu Q."/>
            <person name="Niu S.-C."/>
            <person name="Li K.-L."/>
            <person name="Zheng P.-J."/>
            <person name="Zhang X.-J."/>
            <person name="Jia Y."/>
            <person name="Liu Y."/>
            <person name="Niu Y.-X."/>
            <person name="Yu L.-H."/>
            <person name="Chen D.-F."/>
            <person name="Zhang G.-Q."/>
        </authorList>
    </citation>
    <scope>NUCLEOTIDE SEQUENCE</scope>
    <source>
        <tissue evidence="1">Leaf</tissue>
    </source>
</reference>
<dbReference type="SMR" id="A0A8T3BRK8"/>
<evidence type="ECO:0000313" key="1">
    <source>
        <dbReference type="EMBL" id="KAI0519788.1"/>
    </source>
</evidence>
<protein>
    <submittedName>
        <fullName evidence="1">Uncharacterized protein</fullName>
    </submittedName>
</protein>
<gene>
    <name evidence="1" type="ORF">KFK09_007249</name>
</gene>
<keyword evidence="2" id="KW-1185">Reference proteome</keyword>
<sequence>MAAFVARNDLHDMGIMGPKFTWCNNKRGNARILEILDRCLLNSKTLNEVQNAVEKLYQSKMLRYEDVWDSFPAAKGIVLKAWNKPVKGNGMEIVNVKCKRTLKALHFRSKQKLKNFKEFNIRLKSEIGGLQVEEANAALPVFLAANTIIPKRILNDIDKAARNIIWDRQGGHGLQYINMFKSWKEGGIGLKSMIALTGPLRAKFAWNFLKEEDSSLNKAMKARYGSKFWENANRPIKSATWKILAQGALALRPIMRWKIAAGNKLLEFSENGVSYVRCSPLPVIDLKNLRSSQKDKEVKTEKNPILKIAFGLGPIGNMNSYHKVFTK</sequence>